<accession>A0A819LP17</accession>
<dbReference type="EMBL" id="CAJOAX010005907">
    <property type="protein sequence ID" value="CAF3964068.1"/>
    <property type="molecule type" value="Genomic_DNA"/>
</dbReference>
<dbReference type="InterPro" id="IPR050927">
    <property type="entry name" value="TRPM"/>
</dbReference>
<proteinExistence type="predicted"/>
<evidence type="ECO:0000313" key="3">
    <source>
        <dbReference type="Proteomes" id="UP000663823"/>
    </source>
</evidence>
<reference evidence="2" key="1">
    <citation type="submission" date="2021-02" db="EMBL/GenBank/DDBJ databases">
        <authorList>
            <person name="Nowell W R."/>
        </authorList>
    </citation>
    <scope>NUCLEOTIDE SEQUENCE</scope>
</reference>
<organism evidence="2 3">
    <name type="scientific">Rotaria sordida</name>
    <dbReference type="NCBI Taxonomy" id="392033"/>
    <lineage>
        <taxon>Eukaryota</taxon>
        <taxon>Metazoa</taxon>
        <taxon>Spiralia</taxon>
        <taxon>Gnathifera</taxon>
        <taxon>Rotifera</taxon>
        <taxon>Eurotatoria</taxon>
        <taxon>Bdelloidea</taxon>
        <taxon>Philodinida</taxon>
        <taxon>Philodinidae</taxon>
        <taxon>Rotaria</taxon>
    </lineage>
</organism>
<comment type="caution">
    <text evidence="2">The sequence shown here is derived from an EMBL/GenBank/DDBJ whole genome shotgun (WGS) entry which is preliminary data.</text>
</comment>
<gene>
    <name evidence="2" type="ORF">OTI717_LOCUS27064</name>
</gene>
<dbReference type="GO" id="GO:0099604">
    <property type="term" value="F:ligand-gated calcium channel activity"/>
    <property type="evidence" value="ECO:0007669"/>
    <property type="project" value="TreeGrafter"/>
</dbReference>
<dbReference type="GO" id="GO:0005886">
    <property type="term" value="C:plasma membrane"/>
    <property type="evidence" value="ECO:0007669"/>
    <property type="project" value="TreeGrafter"/>
</dbReference>
<name>A0A819LP17_9BILA</name>
<dbReference type="Proteomes" id="UP000663823">
    <property type="component" value="Unassembled WGS sequence"/>
</dbReference>
<evidence type="ECO:0000259" key="1">
    <source>
        <dbReference type="Pfam" id="PF18139"/>
    </source>
</evidence>
<dbReference type="AlphaFoldDB" id="A0A819LP17"/>
<dbReference type="PANTHER" id="PTHR13800:SF12">
    <property type="entry name" value="TRANSIENT RECEPTOR POTENTIAL CATION CHANNEL SUBFAMILY M MEMBER-LIKE 2"/>
    <property type="match status" value="1"/>
</dbReference>
<dbReference type="Pfam" id="PF18139">
    <property type="entry name" value="LSDAT_euk"/>
    <property type="match status" value="1"/>
</dbReference>
<sequence length="112" mass="12796">MAKHVTNHSRNIPSSVSSKTARYECDYVLTTLGVKSHGTITFRRNSSNKANFIRISPDVSPVQIKDLFFQQCQHRRQSLVISITGSAREYNMKSKLFQIFRQGLLKMTKTTS</sequence>
<dbReference type="InterPro" id="IPR041491">
    <property type="entry name" value="TRPM_SLOG"/>
</dbReference>
<protein>
    <recommendedName>
        <fullName evidence="1">TRPM SLOG domain-containing protein</fullName>
    </recommendedName>
</protein>
<evidence type="ECO:0000313" key="2">
    <source>
        <dbReference type="EMBL" id="CAF3964068.1"/>
    </source>
</evidence>
<dbReference type="PANTHER" id="PTHR13800">
    <property type="entry name" value="TRANSIENT RECEPTOR POTENTIAL CATION CHANNEL, SUBFAMILY M, MEMBER 6"/>
    <property type="match status" value="1"/>
</dbReference>
<feature type="domain" description="TRPM SLOG" evidence="1">
    <location>
        <begin position="50"/>
        <end position="111"/>
    </location>
</feature>